<evidence type="ECO:0000256" key="9">
    <source>
        <dbReference type="RuleBase" id="RU000461"/>
    </source>
</evidence>
<dbReference type="PANTHER" id="PTHR24305:SF157">
    <property type="entry name" value="N-ACETYLTRYPTOPHAN 6-HYDROXYLASE IVOC-RELATED"/>
    <property type="match status" value="1"/>
</dbReference>
<dbReference type="CDD" id="cd11062">
    <property type="entry name" value="CYP58-like"/>
    <property type="match status" value="1"/>
</dbReference>
<evidence type="ECO:0000256" key="5">
    <source>
        <dbReference type="ARBA" id="ARBA00023002"/>
    </source>
</evidence>
<dbReference type="VEuPathDB" id="FungiDB:BO78DRAFT_433204"/>
<dbReference type="PRINTS" id="PR00463">
    <property type="entry name" value="EP450I"/>
</dbReference>
<evidence type="ECO:0000256" key="3">
    <source>
        <dbReference type="ARBA" id="ARBA00022617"/>
    </source>
</evidence>
<keyword evidence="4 8" id="KW-0479">Metal-binding</keyword>
<evidence type="ECO:0000256" key="6">
    <source>
        <dbReference type="ARBA" id="ARBA00023004"/>
    </source>
</evidence>
<evidence type="ECO:0000313" key="11">
    <source>
        <dbReference type="EMBL" id="PYI02043.1"/>
    </source>
</evidence>
<feature type="binding site" description="axial binding residue" evidence="8">
    <location>
        <position position="471"/>
    </location>
    <ligand>
        <name>heme</name>
        <dbReference type="ChEBI" id="CHEBI:30413"/>
    </ligand>
    <ligandPart>
        <name>Fe</name>
        <dbReference type="ChEBI" id="CHEBI:18248"/>
    </ligandPart>
</feature>
<keyword evidence="6 8" id="KW-0408">Iron</keyword>
<proteinExistence type="inferred from homology"/>
<comment type="cofactor">
    <cofactor evidence="1 8">
        <name>heme</name>
        <dbReference type="ChEBI" id="CHEBI:30413"/>
    </cofactor>
</comment>
<dbReference type="InterPro" id="IPR050121">
    <property type="entry name" value="Cytochrome_P450_monoxygenase"/>
</dbReference>
<comment type="similarity">
    <text evidence="2 9">Belongs to the cytochrome P450 family.</text>
</comment>
<dbReference type="Gene3D" id="1.10.630.10">
    <property type="entry name" value="Cytochrome P450"/>
    <property type="match status" value="1"/>
</dbReference>
<dbReference type="PRINTS" id="PR00385">
    <property type="entry name" value="P450"/>
</dbReference>
<dbReference type="GO" id="GO:0004497">
    <property type="term" value="F:monooxygenase activity"/>
    <property type="evidence" value="ECO:0007669"/>
    <property type="project" value="UniProtKB-KW"/>
</dbReference>
<dbReference type="InterPro" id="IPR001128">
    <property type="entry name" value="Cyt_P450"/>
</dbReference>
<evidence type="ECO:0000256" key="8">
    <source>
        <dbReference type="PIRSR" id="PIRSR602401-1"/>
    </source>
</evidence>
<evidence type="ECO:0000256" key="2">
    <source>
        <dbReference type="ARBA" id="ARBA00010617"/>
    </source>
</evidence>
<keyword evidence="7 9" id="KW-0503">Monooxygenase</keyword>
<dbReference type="AlphaFoldDB" id="A0A319F8L7"/>
<evidence type="ECO:0000256" key="4">
    <source>
        <dbReference type="ARBA" id="ARBA00022723"/>
    </source>
</evidence>
<dbReference type="InterPro" id="IPR002401">
    <property type="entry name" value="Cyt_P450_E_grp-I"/>
</dbReference>
<keyword evidence="3 8" id="KW-0349">Heme</keyword>
<dbReference type="Proteomes" id="UP000248423">
    <property type="component" value="Unassembled WGS sequence"/>
</dbReference>
<keyword evidence="10" id="KW-0472">Membrane</keyword>
<keyword evidence="10" id="KW-1133">Transmembrane helix</keyword>
<dbReference type="Pfam" id="PF00067">
    <property type="entry name" value="p450"/>
    <property type="match status" value="1"/>
</dbReference>
<dbReference type="EMBL" id="KZ826402">
    <property type="protein sequence ID" value="PYI02043.1"/>
    <property type="molecule type" value="Genomic_DNA"/>
</dbReference>
<evidence type="ECO:0000256" key="7">
    <source>
        <dbReference type="ARBA" id="ARBA00023033"/>
    </source>
</evidence>
<dbReference type="SUPFAM" id="SSF48264">
    <property type="entry name" value="Cytochrome P450"/>
    <property type="match status" value="1"/>
</dbReference>
<gene>
    <name evidence="11" type="ORF">BO78DRAFT_433204</name>
</gene>
<keyword evidence="12" id="KW-1185">Reference proteome</keyword>
<name>A0A319F8L7_ASPSB</name>
<evidence type="ECO:0000256" key="1">
    <source>
        <dbReference type="ARBA" id="ARBA00001971"/>
    </source>
</evidence>
<dbReference type="InterPro" id="IPR036396">
    <property type="entry name" value="Cyt_P450_sf"/>
</dbReference>
<dbReference type="OrthoDB" id="3945418at2759"/>
<dbReference type="GO" id="GO:0020037">
    <property type="term" value="F:heme binding"/>
    <property type="evidence" value="ECO:0007669"/>
    <property type="project" value="InterPro"/>
</dbReference>
<evidence type="ECO:0000256" key="10">
    <source>
        <dbReference type="SAM" id="Phobius"/>
    </source>
</evidence>
<organism evidence="11 12">
    <name type="scientific">Aspergillus sclerotiicarbonarius (strain CBS 121057 / IBT 28362)</name>
    <dbReference type="NCBI Taxonomy" id="1448318"/>
    <lineage>
        <taxon>Eukaryota</taxon>
        <taxon>Fungi</taxon>
        <taxon>Dikarya</taxon>
        <taxon>Ascomycota</taxon>
        <taxon>Pezizomycotina</taxon>
        <taxon>Eurotiomycetes</taxon>
        <taxon>Eurotiomycetidae</taxon>
        <taxon>Eurotiales</taxon>
        <taxon>Aspergillaceae</taxon>
        <taxon>Aspergillus</taxon>
        <taxon>Aspergillus subgen. Circumdati</taxon>
    </lineage>
</organism>
<dbReference type="PANTHER" id="PTHR24305">
    <property type="entry name" value="CYTOCHROME P450"/>
    <property type="match status" value="1"/>
</dbReference>
<dbReference type="GO" id="GO:0005506">
    <property type="term" value="F:iron ion binding"/>
    <property type="evidence" value="ECO:0007669"/>
    <property type="project" value="InterPro"/>
</dbReference>
<evidence type="ECO:0000313" key="12">
    <source>
        <dbReference type="Proteomes" id="UP000248423"/>
    </source>
</evidence>
<dbReference type="InterPro" id="IPR017972">
    <property type="entry name" value="Cyt_P450_CS"/>
</dbReference>
<dbReference type="STRING" id="1448318.A0A319F8L7"/>
<sequence>MLSDLLDAAPGAGYHLLSITASLLALSVATVVIYRLYFSPLASIPGPQIAAATSLFHFYHDVIRDGQYIWVVRQMHEKYGPVVRIRPDAIHVNDPQAIDAVFGTVGSRRNKAQGTLNGYMAYGSVLGTEGHDLHRRRRAALSPFFSKQSVRKLEGSLKGIMRKVARRLRERAAQGGIVNMNVLYASMTSDIVTGYALGESWGYLDMPDLNERAYRVISASCSTFHLNTFVPVLGVIVRRFPRSIIMRLIDITFFEKMVLNVSQRLEIIRRSIVEQGSPAPGSAVDVSDNIFYKMITSDQLPAAEKTTKRLIDEARIVIAAGTDTTAQALKGITYELLANPAVLAKLKKELEHAIPLPHEGEDQELPSVADLEELPYLSAVIEEGLRLYAGFSYRQERVSPDEDTVIHTTLDGKPVSYIIPAGTSVSMTAPLLHRHEDLYGPNPDVFDPERYLNNKQLSKYLITFSRGPRQCVGINLAYAEMYLALSTIFRCFDLYDGTGTQRVPTMELYETSREDVAMVRDRVAPFVKTGSLGVRVKLRLPGTNSE</sequence>
<keyword evidence="5 9" id="KW-0560">Oxidoreductase</keyword>
<protein>
    <submittedName>
        <fullName evidence="11">Cytochrome P450</fullName>
    </submittedName>
</protein>
<dbReference type="GO" id="GO:0016705">
    <property type="term" value="F:oxidoreductase activity, acting on paired donors, with incorporation or reduction of molecular oxygen"/>
    <property type="evidence" value="ECO:0007669"/>
    <property type="project" value="InterPro"/>
</dbReference>
<feature type="transmembrane region" description="Helical" evidence="10">
    <location>
        <begin position="12"/>
        <end position="34"/>
    </location>
</feature>
<accession>A0A319F8L7</accession>
<reference evidence="11 12" key="1">
    <citation type="submission" date="2018-02" db="EMBL/GenBank/DDBJ databases">
        <title>The genomes of Aspergillus section Nigri reveals drivers in fungal speciation.</title>
        <authorList>
            <consortium name="DOE Joint Genome Institute"/>
            <person name="Vesth T.C."/>
            <person name="Nybo J."/>
            <person name="Theobald S."/>
            <person name="Brandl J."/>
            <person name="Frisvad J.C."/>
            <person name="Nielsen K.F."/>
            <person name="Lyhne E.K."/>
            <person name="Kogle M.E."/>
            <person name="Kuo A."/>
            <person name="Riley R."/>
            <person name="Clum A."/>
            <person name="Nolan M."/>
            <person name="Lipzen A."/>
            <person name="Salamov A."/>
            <person name="Henrissat B."/>
            <person name="Wiebenga A."/>
            <person name="De vries R.P."/>
            <person name="Grigoriev I.V."/>
            <person name="Mortensen U.H."/>
            <person name="Andersen M.R."/>
            <person name="Baker S.E."/>
        </authorList>
    </citation>
    <scope>NUCLEOTIDE SEQUENCE [LARGE SCALE GENOMIC DNA]</scope>
    <source>
        <strain evidence="11 12">CBS 121057</strain>
    </source>
</reference>
<keyword evidence="10" id="KW-0812">Transmembrane</keyword>
<dbReference type="PROSITE" id="PS00086">
    <property type="entry name" value="CYTOCHROME_P450"/>
    <property type="match status" value="1"/>
</dbReference>